<evidence type="ECO:0000313" key="2">
    <source>
        <dbReference type="Proteomes" id="UP000011115"/>
    </source>
</evidence>
<reference evidence="1" key="2">
    <citation type="submission" date="2015-06" db="UniProtKB">
        <authorList>
            <consortium name="EnsemblPlants"/>
        </authorList>
    </citation>
    <scope>IDENTIFICATION</scope>
    <source>
        <strain evidence="1">DM1-3 516 R44</strain>
    </source>
</reference>
<protein>
    <submittedName>
        <fullName evidence="1">Uncharacterized protein</fullName>
    </submittedName>
</protein>
<name>M1BQA3_SOLTU</name>
<dbReference type="PaxDb" id="4113-PGSC0003DMT400050440"/>
<accession>M1BQA3</accession>
<evidence type="ECO:0000313" key="1">
    <source>
        <dbReference type="EnsemblPlants" id="PGSC0003DMT400050440"/>
    </source>
</evidence>
<reference evidence="2" key="1">
    <citation type="journal article" date="2011" name="Nature">
        <title>Genome sequence and analysis of the tuber crop potato.</title>
        <authorList>
            <consortium name="The Potato Genome Sequencing Consortium"/>
        </authorList>
    </citation>
    <scope>NUCLEOTIDE SEQUENCE [LARGE SCALE GENOMIC DNA]</scope>
    <source>
        <strain evidence="2">cv. DM1-3 516 R44</strain>
    </source>
</reference>
<dbReference type="Proteomes" id="UP000011115">
    <property type="component" value="Unassembled WGS sequence"/>
</dbReference>
<proteinExistence type="predicted"/>
<dbReference type="HOGENOM" id="CLU_2780820_0_0_1"/>
<sequence>MTVAAGSGNTKFVSTKMNLLNYPHVQTLHHIPSADGSAHVNSNVSNIQKKTRQAQEAASHIWGLEFCIS</sequence>
<dbReference type="Gramene" id="PGSC0003DMT400050440">
    <property type="protein sequence ID" value="PGSC0003DMT400050440"/>
    <property type="gene ID" value="PGSC0003DMG402019602"/>
</dbReference>
<keyword evidence="2" id="KW-1185">Reference proteome</keyword>
<dbReference type="EnsemblPlants" id="PGSC0003DMT400050440">
    <property type="protein sequence ID" value="PGSC0003DMT400050440"/>
    <property type="gene ID" value="PGSC0003DMG402019602"/>
</dbReference>
<dbReference type="AlphaFoldDB" id="M1BQA3"/>
<organism evidence="1 2">
    <name type="scientific">Solanum tuberosum</name>
    <name type="common">Potato</name>
    <dbReference type="NCBI Taxonomy" id="4113"/>
    <lineage>
        <taxon>Eukaryota</taxon>
        <taxon>Viridiplantae</taxon>
        <taxon>Streptophyta</taxon>
        <taxon>Embryophyta</taxon>
        <taxon>Tracheophyta</taxon>
        <taxon>Spermatophyta</taxon>
        <taxon>Magnoliopsida</taxon>
        <taxon>eudicotyledons</taxon>
        <taxon>Gunneridae</taxon>
        <taxon>Pentapetalae</taxon>
        <taxon>asterids</taxon>
        <taxon>lamiids</taxon>
        <taxon>Solanales</taxon>
        <taxon>Solanaceae</taxon>
        <taxon>Solanoideae</taxon>
        <taxon>Solaneae</taxon>
        <taxon>Solanum</taxon>
    </lineage>
</organism>
<dbReference type="InParanoid" id="M1BQA3"/>